<evidence type="ECO:0000313" key="4">
    <source>
        <dbReference type="EMBL" id="MTR83052.1"/>
    </source>
</evidence>
<dbReference type="Proteomes" id="UP000446657">
    <property type="component" value="Unassembled WGS sequence"/>
</dbReference>
<gene>
    <name evidence="4" type="ORF">GMD30_15515</name>
</gene>
<proteinExistence type="predicted"/>
<evidence type="ECO:0000256" key="1">
    <source>
        <dbReference type="ARBA" id="ARBA00022801"/>
    </source>
</evidence>
<dbReference type="Gene3D" id="3.40.50.1820">
    <property type="entry name" value="alpha/beta hydrolase"/>
    <property type="match status" value="1"/>
</dbReference>
<dbReference type="Pfam" id="PF00326">
    <property type="entry name" value="Peptidase_S9"/>
    <property type="match status" value="1"/>
</dbReference>
<dbReference type="AlphaFoldDB" id="A0A844KQK2"/>
<evidence type="ECO:0000313" key="5">
    <source>
        <dbReference type="Proteomes" id="UP000446657"/>
    </source>
</evidence>
<dbReference type="RefSeq" id="WP_155177664.1">
    <property type="nucleotide sequence ID" value="NZ_JADMQJ010000005.1"/>
</dbReference>
<keyword evidence="1 4" id="KW-0378">Hydrolase</keyword>
<dbReference type="InterPro" id="IPR050300">
    <property type="entry name" value="GDXG_lipolytic_enzyme"/>
</dbReference>
<dbReference type="InterPro" id="IPR049492">
    <property type="entry name" value="BD-FAE-like_dom"/>
</dbReference>
<dbReference type="InterPro" id="IPR029058">
    <property type="entry name" value="AB_hydrolase_fold"/>
</dbReference>
<dbReference type="PANTHER" id="PTHR48081">
    <property type="entry name" value="AB HYDROLASE SUPERFAMILY PROTEIN C4A8.06C"/>
    <property type="match status" value="1"/>
</dbReference>
<comment type="caution">
    <text evidence="4">The sequence shown here is derived from an EMBL/GenBank/DDBJ whole genome shotgun (WGS) entry which is preliminary data.</text>
</comment>
<evidence type="ECO:0000259" key="2">
    <source>
        <dbReference type="Pfam" id="PF00326"/>
    </source>
</evidence>
<protein>
    <submittedName>
        <fullName evidence="4">Alpha/beta hydrolase fold domain-containing protein</fullName>
    </submittedName>
</protein>
<organism evidence="4 5">
    <name type="scientific">Roseburia faecis</name>
    <dbReference type="NCBI Taxonomy" id="301302"/>
    <lineage>
        <taxon>Bacteria</taxon>
        <taxon>Bacillati</taxon>
        <taxon>Bacillota</taxon>
        <taxon>Clostridia</taxon>
        <taxon>Lachnospirales</taxon>
        <taxon>Lachnospiraceae</taxon>
        <taxon>Roseburia</taxon>
    </lineage>
</organism>
<reference evidence="4 5" key="1">
    <citation type="journal article" date="2019" name="Nat. Med.">
        <title>A library of human gut bacterial isolates paired with longitudinal multiomics data enables mechanistic microbiome research.</title>
        <authorList>
            <person name="Poyet M."/>
            <person name="Groussin M."/>
            <person name="Gibbons S.M."/>
            <person name="Avila-Pacheco J."/>
            <person name="Jiang X."/>
            <person name="Kearney S.M."/>
            <person name="Perrotta A.R."/>
            <person name="Berdy B."/>
            <person name="Zhao S."/>
            <person name="Lieberman T.D."/>
            <person name="Swanson P.K."/>
            <person name="Smith M."/>
            <person name="Roesemann S."/>
            <person name="Alexander J.E."/>
            <person name="Rich S.A."/>
            <person name="Livny J."/>
            <person name="Vlamakis H."/>
            <person name="Clish C."/>
            <person name="Bullock K."/>
            <person name="Deik A."/>
            <person name="Scott J."/>
            <person name="Pierce K.A."/>
            <person name="Xavier R.J."/>
            <person name="Alm E.J."/>
        </authorList>
    </citation>
    <scope>NUCLEOTIDE SEQUENCE [LARGE SCALE GENOMIC DNA]</scope>
    <source>
        <strain evidence="4 5">BIOML-A1</strain>
    </source>
</reference>
<feature type="domain" description="Peptidase S9 prolyl oligopeptidase catalytic" evidence="2">
    <location>
        <begin position="300"/>
        <end position="375"/>
    </location>
</feature>
<dbReference type="SUPFAM" id="SSF53474">
    <property type="entry name" value="alpha/beta-Hydrolases"/>
    <property type="match status" value="1"/>
</dbReference>
<dbReference type="InterPro" id="IPR001375">
    <property type="entry name" value="Peptidase_S9_cat"/>
</dbReference>
<dbReference type="GO" id="GO:0008236">
    <property type="term" value="F:serine-type peptidase activity"/>
    <property type="evidence" value="ECO:0007669"/>
    <property type="project" value="InterPro"/>
</dbReference>
<evidence type="ECO:0000259" key="3">
    <source>
        <dbReference type="Pfam" id="PF20434"/>
    </source>
</evidence>
<dbReference type="PANTHER" id="PTHR48081:SF6">
    <property type="entry name" value="PEPTIDASE S9 PROLYL OLIGOPEPTIDASE CATALYTIC DOMAIN-CONTAINING PROTEIN"/>
    <property type="match status" value="1"/>
</dbReference>
<dbReference type="GO" id="GO:0006508">
    <property type="term" value="P:proteolysis"/>
    <property type="evidence" value="ECO:0007669"/>
    <property type="project" value="InterPro"/>
</dbReference>
<accession>A0A844KQK2</accession>
<dbReference type="EMBL" id="WNAL01000048">
    <property type="protein sequence ID" value="MTR83052.1"/>
    <property type="molecule type" value="Genomic_DNA"/>
</dbReference>
<name>A0A844KQK2_9FIRM</name>
<dbReference type="Pfam" id="PF20434">
    <property type="entry name" value="BD-FAE"/>
    <property type="match status" value="1"/>
</dbReference>
<sequence length="375" mass="42308">MFSMKSTWKEIKTTKPVDTALGDLFPTCWSILLQGHEEETMEQIHDRVHMEWGEAFWSQPLVNCANMLMETAEKQKFLFVPLWHTQKEGWIPKEDQNDEEGVWLFTGNPDVDQQAFMHFDDCASVPPYPSAAVCKERRQEKKRPAVIFCPGGGYEMLSYYSEGVQLAQRMERDGGYKAFILSYRIQPNTYPQCQMDLALAIMHVRAHARQYGIDENRILVVGASAGGHLCASTAMLHEELKTEIFCVHPELEKLYGRISARPDGVGLLYPVISFTSEYHEGSCRYNTGGKSDLQKKLSVELHDLTGYPPTYAYANLDDGCVPASNTTRLDAALTKAGVKHLCETFPTGDHGIGLGYATSAKAWSEHMLRFFNETL</sequence>
<feature type="domain" description="BD-FAE-like" evidence="3">
    <location>
        <begin position="137"/>
        <end position="243"/>
    </location>
</feature>